<proteinExistence type="predicted"/>
<accession>A0A4V4H5V7</accession>
<protein>
    <submittedName>
        <fullName evidence="2">Uncharacterized protein</fullName>
    </submittedName>
</protein>
<organism evidence="2 3">
    <name type="scientific">Musa balbisiana</name>
    <name type="common">Banana</name>
    <dbReference type="NCBI Taxonomy" id="52838"/>
    <lineage>
        <taxon>Eukaryota</taxon>
        <taxon>Viridiplantae</taxon>
        <taxon>Streptophyta</taxon>
        <taxon>Embryophyta</taxon>
        <taxon>Tracheophyta</taxon>
        <taxon>Spermatophyta</taxon>
        <taxon>Magnoliopsida</taxon>
        <taxon>Liliopsida</taxon>
        <taxon>Zingiberales</taxon>
        <taxon>Musaceae</taxon>
        <taxon>Musa</taxon>
    </lineage>
</organism>
<sequence length="84" mass="9399">MAKPLLERHTSNQRREEEDHEWREQLRRGEDITRTAKDRGLRLRSIDLEESEAYPTGASKGIGPERGGPTASISPSSSSVPSQI</sequence>
<evidence type="ECO:0000313" key="2">
    <source>
        <dbReference type="EMBL" id="THU57566.1"/>
    </source>
</evidence>
<dbReference type="EMBL" id="PYDT01000006">
    <property type="protein sequence ID" value="THU57566.1"/>
    <property type="molecule type" value="Genomic_DNA"/>
</dbReference>
<dbReference type="AlphaFoldDB" id="A0A4V4H5V7"/>
<keyword evidence="3" id="KW-1185">Reference proteome</keyword>
<feature type="region of interest" description="Disordered" evidence="1">
    <location>
        <begin position="1"/>
        <end position="84"/>
    </location>
</feature>
<feature type="compositionally biased region" description="Low complexity" evidence="1">
    <location>
        <begin position="72"/>
        <end position="84"/>
    </location>
</feature>
<comment type="caution">
    <text evidence="2">The sequence shown here is derived from an EMBL/GenBank/DDBJ whole genome shotgun (WGS) entry which is preliminary data.</text>
</comment>
<dbReference type="Proteomes" id="UP000317650">
    <property type="component" value="Chromosome 3"/>
</dbReference>
<reference evidence="2 3" key="1">
    <citation type="journal article" date="2019" name="Nat. Plants">
        <title>Genome sequencing of Musa balbisiana reveals subgenome evolution and function divergence in polyploid bananas.</title>
        <authorList>
            <person name="Yao X."/>
        </authorList>
    </citation>
    <scope>NUCLEOTIDE SEQUENCE [LARGE SCALE GENOMIC DNA]</scope>
    <source>
        <strain evidence="3">cv. DH-PKW</strain>
        <tissue evidence="2">Leaves</tissue>
    </source>
</reference>
<evidence type="ECO:0000313" key="3">
    <source>
        <dbReference type="Proteomes" id="UP000317650"/>
    </source>
</evidence>
<evidence type="ECO:0000256" key="1">
    <source>
        <dbReference type="SAM" id="MobiDB-lite"/>
    </source>
</evidence>
<name>A0A4V4H5V7_MUSBA</name>
<feature type="compositionally biased region" description="Basic and acidic residues" evidence="1">
    <location>
        <begin position="1"/>
        <end position="47"/>
    </location>
</feature>
<gene>
    <name evidence="2" type="ORF">C4D60_Mb03t04870</name>
</gene>